<evidence type="ECO:0000313" key="2">
    <source>
        <dbReference type="EMBL" id="RGE71516.1"/>
    </source>
</evidence>
<proteinExistence type="predicted"/>
<comment type="caution">
    <text evidence="1">The sequence shown here is derived from an EMBL/GenBank/DDBJ whole genome shotgun (WGS) entry which is preliminary data.</text>
</comment>
<reference evidence="1 4" key="1">
    <citation type="submission" date="2018-08" db="EMBL/GenBank/DDBJ databases">
        <title>A genome reference for cultivated species of the human gut microbiota.</title>
        <authorList>
            <person name="Zou Y."/>
            <person name="Xue W."/>
            <person name="Luo G."/>
        </authorList>
    </citation>
    <scope>NUCLEOTIDE SEQUENCE [LARGE SCALE GENOMIC DNA]</scope>
    <source>
        <strain evidence="2 4">AF26-4BH</strain>
        <strain evidence="1">TF05-5AC</strain>
    </source>
</reference>
<gene>
    <name evidence="2" type="ORF">DWY69_13020</name>
    <name evidence="1" type="ORF">DXC51_12965</name>
</gene>
<evidence type="ECO:0000313" key="4">
    <source>
        <dbReference type="Proteomes" id="UP000261166"/>
    </source>
</evidence>
<evidence type="ECO:0000313" key="3">
    <source>
        <dbReference type="Proteomes" id="UP000260812"/>
    </source>
</evidence>
<keyword evidence="3" id="KW-1185">Reference proteome</keyword>
<dbReference type="OrthoDB" id="5194749at2"/>
<dbReference type="GeneID" id="97987758"/>
<dbReference type="RefSeq" id="WP_021635336.1">
    <property type="nucleotide sequence ID" value="NZ_CALBAU010000314.1"/>
</dbReference>
<organism evidence="1 3">
    <name type="scientific">Eisenbergiella massiliensis</name>
    <dbReference type="NCBI Taxonomy" id="1720294"/>
    <lineage>
        <taxon>Bacteria</taxon>
        <taxon>Bacillati</taxon>
        <taxon>Bacillota</taxon>
        <taxon>Clostridia</taxon>
        <taxon>Lachnospirales</taxon>
        <taxon>Lachnospiraceae</taxon>
        <taxon>Eisenbergiella</taxon>
    </lineage>
</organism>
<name>A0A3E3I3S1_9FIRM</name>
<accession>A0A3E3I3S1</accession>
<dbReference type="Proteomes" id="UP000260812">
    <property type="component" value="Unassembled WGS sequence"/>
</dbReference>
<dbReference type="Proteomes" id="UP000261166">
    <property type="component" value="Unassembled WGS sequence"/>
</dbReference>
<dbReference type="AlphaFoldDB" id="A0A3E3I3S1"/>
<dbReference type="EMBL" id="QVLV01000008">
    <property type="protein sequence ID" value="RGE59715.1"/>
    <property type="molecule type" value="Genomic_DNA"/>
</dbReference>
<dbReference type="EMBL" id="QVLU01000010">
    <property type="protein sequence ID" value="RGE71516.1"/>
    <property type="molecule type" value="Genomic_DNA"/>
</dbReference>
<protein>
    <submittedName>
        <fullName evidence="1">Uncharacterized protein</fullName>
    </submittedName>
</protein>
<sequence length="179" mass="20147">MDLTLKLNARFQPKHRFELEDALQEILEKEQAGEVTGGGTAQNPNGEIAYCDIDIYLTEDTPERLNWLVSLLNTIGIPKGSVLQGTGPEIEVGTLEGLAYYSNGADLPDEIYQTCDINYVIEQMEQAMEGIGRMYSYWEGSTYTALYFYGTSFAEMKEKIEPFIASYPLCQKSRIEQIA</sequence>
<evidence type="ECO:0000313" key="1">
    <source>
        <dbReference type="EMBL" id="RGE59715.1"/>
    </source>
</evidence>